<dbReference type="EMBL" id="JBELQB010000012">
    <property type="protein sequence ID" value="MFL9838704.1"/>
    <property type="molecule type" value="Genomic_DNA"/>
</dbReference>
<organism evidence="1 2">
    <name type="scientific">Flavobacterium rhizophilum</name>
    <dbReference type="NCBI Taxonomy" id="3163296"/>
    <lineage>
        <taxon>Bacteria</taxon>
        <taxon>Pseudomonadati</taxon>
        <taxon>Bacteroidota</taxon>
        <taxon>Flavobacteriia</taxon>
        <taxon>Flavobacteriales</taxon>
        <taxon>Flavobacteriaceae</taxon>
        <taxon>Flavobacterium</taxon>
    </lineage>
</organism>
<reference evidence="1 2" key="1">
    <citation type="submission" date="2024-06" db="EMBL/GenBank/DDBJ databases">
        <authorList>
            <person name="Kaempfer P."/>
            <person name="Viver T."/>
        </authorList>
    </citation>
    <scope>NUCLEOTIDE SEQUENCE [LARGE SCALE GENOMIC DNA]</scope>
    <source>
        <strain evidence="1 2">ST-75</strain>
    </source>
</reference>
<dbReference type="Proteomes" id="UP001629059">
    <property type="component" value="Unassembled WGS sequence"/>
</dbReference>
<evidence type="ECO:0000313" key="1">
    <source>
        <dbReference type="EMBL" id="MFL9838704.1"/>
    </source>
</evidence>
<dbReference type="RefSeq" id="WP_408075646.1">
    <property type="nucleotide sequence ID" value="NZ_JBELQB010000012.1"/>
</dbReference>
<accession>A0ABW8YET5</accession>
<name>A0ABW8YET5_9FLAO</name>
<protein>
    <submittedName>
        <fullName evidence="1">Uncharacterized protein</fullName>
    </submittedName>
</protein>
<proteinExistence type="predicted"/>
<gene>
    <name evidence="1" type="ORF">ABS768_14425</name>
</gene>
<comment type="caution">
    <text evidence="1">The sequence shown here is derived from an EMBL/GenBank/DDBJ whole genome shotgun (WGS) entry which is preliminary data.</text>
</comment>
<keyword evidence="2" id="KW-1185">Reference proteome</keyword>
<evidence type="ECO:0000313" key="2">
    <source>
        <dbReference type="Proteomes" id="UP001629059"/>
    </source>
</evidence>
<sequence length="132" mass="15406">MYKLLIPFTIQILILINFPFCKKEKQCDIITEIINHKQIQHFLHPEVKGRDTLYIEKSQLCDSYNQKVNNIVVITIDNTEIARKSNYMQILKIDKKDGKLNAVSLGYPIEGASFVVHFDNHQKIINIKAYEN</sequence>